<evidence type="ECO:0000256" key="3">
    <source>
        <dbReference type="ARBA" id="ARBA00022777"/>
    </source>
</evidence>
<comment type="pathway">
    <text evidence="6">Cofactor biosynthesis; coenzyme A biosynthesis.</text>
</comment>
<feature type="binding site" evidence="6">
    <location>
        <position position="148"/>
    </location>
    <ligand>
        <name>GTP</name>
        <dbReference type="ChEBI" id="CHEBI:37565"/>
    </ligand>
</feature>
<dbReference type="EMBL" id="RXIF01000010">
    <property type="protein sequence ID" value="RZN64120.1"/>
    <property type="molecule type" value="Genomic_DNA"/>
</dbReference>
<feature type="binding site" evidence="6">
    <location>
        <position position="49"/>
    </location>
    <ligand>
        <name>GTP</name>
        <dbReference type="ChEBI" id="CHEBI:37565"/>
    </ligand>
</feature>
<gene>
    <name evidence="7" type="ORF">EF806_05750</name>
</gene>
<comment type="caution">
    <text evidence="6">Lacks conserved residue(s) required for the propagation of feature annotation.</text>
</comment>
<keyword evidence="1 6" id="KW-0808">Transferase</keyword>
<evidence type="ECO:0000256" key="4">
    <source>
        <dbReference type="ARBA" id="ARBA00022993"/>
    </source>
</evidence>
<keyword evidence="2 6" id="KW-0547">Nucleotide-binding</keyword>
<feature type="binding site" evidence="6">
    <location>
        <position position="125"/>
    </location>
    <ligand>
        <name>GTP</name>
        <dbReference type="ChEBI" id="CHEBI:37565"/>
    </ligand>
</feature>
<dbReference type="PANTHER" id="PTHR40732:SF1">
    <property type="entry name" value="GTP-DEPENDENT DEPHOSPHO-COA KINASE"/>
    <property type="match status" value="1"/>
</dbReference>
<keyword evidence="3 6" id="KW-0418">Kinase</keyword>
<dbReference type="AlphaFoldDB" id="A0A520KR88"/>
<dbReference type="GO" id="GO:0005525">
    <property type="term" value="F:GTP binding"/>
    <property type="evidence" value="ECO:0007669"/>
    <property type="project" value="UniProtKB-UniRule"/>
</dbReference>
<comment type="catalytic activity">
    <reaction evidence="6">
        <text>3'-dephospho-CoA + GTP = GDP + CoA + H(+)</text>
        <dbReference type="Rhea" id="RHEA:61156"/>
        <dbReference type="ChEBI" id="CHEBI:15378"/>
        <dbReference type="ChEBI" id="CHEBI:37565"/>
        <dbReference type="ChEBI" id="CHEBI:57287"/>
        <dbReference type="ChEBI" id="CHEBI:57328"/>
        <dbReference type="ChEBI" id="CHEBI:58189"/>
        <dbReference type="EC" id="2.7.1.237"/>
    </reaction>
</comment>
<organism evidence="7 8">
    <name type="scientific">Methanoliparum thermophilum</name>
    <dbReference type="NCBI Taxonomy" id="2491083"/>
    <lineage>
        <taxon>Archaea</taxon>
        <taxon>Methanobacteriati</taxon>
        <taxon>Methanobacteriota</taxon>
        <taxon>Candidatus Methanoliparia</taxon>
        <taxon>Candidatus Methanoliparales</taxon>
        <taxon>Candidatus Methanoliparaceae</taxon>
        <taxon>Candidatus Methanoliparum</taxon>
    </lineage>
</organism>
<feature type="binding site" evidence="6">
    <location>
        <position position="50"/>
    </location>
    <ligand>
        <name>GTP</name>
        <dbReference type="ChEBI" id="CHEBI:37565"/>
    </ligand>
</feature>
<evidence type="ECO:0000313" key="8">
    <source>
        <dbReference type="Proteomes" id="UP000317158"/>
    </source>
</evidence>
<dbReference type="InterPro" id="IPR007164">
    <property type="entry name" value="GTP-dep_dephospho-CoA_kin"/>
</dbReference>
<dbReference type="PIRSF" id="PIRSF006533">
    <property type="entry name" value="UCP006533"/>
    <property type="match status" value="1"/>
</dbReference>
<proteinExistence type="inferred from homology"/>
<keyword evidence="4 6" id="KW-0173">Coenzyme A biosynthesis</keyword>
<dbReference type="UniPathway" id="UPA00241"/>
<dbReference type="GO" id="GO:0015937">
    <property type="term" value="P:coenzyme A biosynthetic process"/>
    <property type="evidence" value="ECO:0007669"/>
    <property type="project" value="UniProtKB-UniRule"/>
</dbReference>
<feature type="binding site" evidence="6">
    <location>
        <position position="68"/>
    </location>
    <ligand>
        <name>GTP</name>
        <dbReference type="ChEBI" id="CHEBI:37565"/>
    </ligand>
</feature>
<keyword evidence="5 6" id="KW-0342">GTP-binding</keyword>
<dbReference type="GO" id="GO:0016301">
    <property type="term" value="F:kinase activity"/>
    <property type="evidence" value="ECO:0007669"/>
    <property type="project" value="UniProtKB-UniRule"/>
</dbReference>
<sequence length="183" mass="20666">MIELPESVRPLLKDPFGILYRGDAGEELECIFKVRKDIKEYTKLIVVGDITSYYSFMADLSPDLYIIDESTKRGSVSENLDKILEKEEYKYIKVKNPPAMISKDLVDAIEDGLNKKTGIIVEGEEDLAVIPVIILAPISSIVLYGQPDEGVVLVRIDKDLKERVKSILKLMKGSELKDYLLSR</sequence>
<comment type="similarity">
    <text evidence="6">Belongs to the GTP-dependent DPCK family.</text>
</comment>
<accession>A0A520KR88</accession>
<dbReference type="Pfam" id="PF04019">
    <property type="entry name" value="DUF359"/>
    <property type="match status" value="1"/>
</dbReference>
<evidence type="ECO:0000256" key="1">
    <source>
        <dbReference type="ARBA" id="ARBA00022679"/>
    </source>
</evidence>
<reference evidence="7 8" key="1">
    <citation type="journal article" date="2019" name="Nat. Microbiol.">
        <title>Wide diversity of methane and short-chain alkane metabolisms in uncultured archaea.</title>
        <authorList>
            <person name="Borrel G."/>
            <person name="Adam P.S."/>
            <person name="McKay L.J."/>
            <person name="Chen L.X."/>
            <person name="Sierra-Garcia I.N."/>
            <person name="Sieber C.M."/>
            <person name="Letourneur Q."/>
            <person name="Ghozlane A."/>
            <person name="Andersen G.L."/>
            <person name="Li W.J."/>
            <person name="Hallam S.J."/>
            <person name="Muyzer G."/>
            <person name="de Oliveira V.M."/>
            <person name="Inskeep W.P."/>
            <person name="Banfield J.F."/>
            <person name="Gribaldo S."/>
        </authorList>
    </citation>
    <scope>NUCLEOTIDE SEQUENCE [LARGE SCALE GENOMIC DNA]</scope>
    <source>
        <strain evidence="7">NM1a</strain>
    </source>
</reference>
<evidence type="ECO:0000256" key="2">
    <source>
        <dbReference type="ARBA" id="ARBA00022741"/>
    </source>
</evidence>
<comment type="function">
    <text evidence="6">Catalyzes the GTP-dependent phosphorylation of the 3'-hydroxyl group of dephosphocoenzyme A to form coenzyme A (CoA).</text>
</comment>
<evidence type="ECO:0000313" key="7">
    <source>
        <dbReference type="EMBL" id="RZN64120.1"/>
    </source>
</evidence>
<dbReference type="HAMAP" id="MF_00590">
    <property type="entry name" value="Dephospho_CoA_kinase_GTP_dep"/>
    <property type="match status" value="1"/>
</dbReference>
<comment type="caution">
    <text evidence="7">The sequence shown here is derived from an EMBL/GenBank/DDBJ whole genome shotgun (WGS) entry which is preliminary data.</text>
</comment>
<dbReference type="PANTHER" id="PTHR40732">
    <property type="entry name" value="UPF0218 PROTEIN TK1697"/>
    <property type="match status" value="1"/>
</dbReference>
<evidence type="ECO:0000256" key="6">
    <source>
        <dbReference type="HAMAP-Rule" id="MF_00590"/>
    </source>
</evidence>
<dbReference type="Proteomes" id="UP000317158">
    <property type="component" value="Unassembled WGS sequence"/>
</dbReference>
<evidence type="ECO:0000256" key="5">
    <source>
        <dbReference type="ARBA" id="ARBA00023134"/>
    </source>
</evidence>
<protein>
    <recommendedName>
        <fullName evidence="6">GTP-dependent dephospho-CoA kinase</fullName>
        <ecNumber evidence="6">2.7.1.237</ecNumber>
    </recommendedName>
    <alternativeName>
        <fullName evidence="6">Dephospho-coenzyme A kinase</fullName>
        <shortName evidence="6">DPCK</shortName>
    </alternativeName>
</protein>
<dbReference type="EC" id="2.7.1.237" evidence="6"/>
<name>A0A520KR88_METT2</name>